<dbReference type="SUPFAM" id="SSF55073">
    <property type="entry name" value="Nucleotide cyclase"/>
    <property type="match status" value="1"/>
</dbReference>
<feature type="domain" description="GGDEF" evidence="2">
    <location>
        <begin position="230"/>
        <end position="361"/>
    </location>
</feature>
<dbReference type="InterPro" id="IPR000160">
    <property type="entry name" value="GGDEF_dom"/>
</dbReference>
<sequence>MQPAIPDNEDERLEALRGLDILDTPPDESFDDLTRIARYIAGTPLALIGLIDADREWFKSVDGANLEEAERGQTFCAHAILTPDRATYVPDAREDPRFADNPNVVDADPPTIFYYGAPLLTSEGLPLGSLCVVDHRPRTLDAEQRSAIDALARQAMRLIELNQREGQLRREEEEREVILAHLEHRNQELEALAGELRVRADTDKLSRLGNRAAFDARLEEDLVLTREHESPLSLVLLDLDRFKPCNDRFGHQVGDRVIRTFADILRSISRPTDFIARYGGDEFAIILPLADRRAAADVARRVLEAVEAADFSPCDTRTSVGVASLEPPRRDDSGDDLLRQADEALYAAKAAGRGCIAVSGGETDTIRVVERSGEGA</sequence>
<dbReference type="GO" id="GO:0003824">
    <property type="term" value="F:catalytic activity"/>
    <property type="evidence" value="ECO:0007669"/>
    <property type="project" value="UniProtKB-ARBA"/>
</dbReference>
<reference evidence="3 4" key="1">
    <citation type="submission" date="2019-11" db="EMBL/GenBank/DDBJ databases">
        <authorList>
            <person name="Zhang J."/>
            <person name="Sun C."/>
        </authorList>
    </citation>
    <scope>NUCLEOTIDE SEQUENCE [LARGE SCALE GENOMIC DNA]</scope>
    <source>
        <strain evidence="4">sp2</strain>
    </source>
</reference>
<proteinExistence type="predicted"/>
<dbReference type="CDD" id="cd01949">
    <property type="entry name" value="GGDEF"/>
    <property type="match status" value="1"/>
</dbReference>
<dbReference type="PANTHER" id="PTHR43102:SF2">
    <property type="entry name" value="GAF DOMAIN-CONTAINING PROTEIN"/>
    <property type="match status" value="1"/>
</dbReference>
<dbReference type="PROSITE" id="PS50887">
    <property type="entry name" value="GGDEF"/>
    <property type="match status" value="1"/>
</dbReference>
<dbReference type="Gene3D" id="3.30.70.270">
    <property type="match status" value="1"/>
</dbReference>
<dbReference type="PANTHER" id="PTHR43102">
    <property type="entry name" value="SLR1143 PROTEIN"/>
    <property type="match status" value="1"/>
</dbReference>
<accession>A0A6I6D9Y2</accession>
<dbReference type="Proteomes" id="UP000427716">
    <property type="component" value="Chromosome"/>
</dbReference>
<dbReference type="InterPro" id="IPR043128">
    <property type="entry name" value="Rev_trsase/Diguanyl_cyclase"/>
</dbReference>
<organism evidence="3 4">
    <name type="scientific">Guyparkeria halophila</name>
    <dbReference type="NCBI Taxonomy" id="47960"/>
    <lineage>
        <taxon>Bacteria</taxon>
        <taxon>Pseudomonadati</taxon>
        <taxon>Pseudomonadota</taxon>
        <taxon>Gammaproteobacteria</taxon>
        <taxon>Chromatiales</taxon>
        <taxon>Thioalkalibacteraceae</taxon>
        <taxon>Guyparkeria</taxon>
    </lineage>
</organism>
<dbReference type="RefSeq" id="WP_156573712.1">
    <property type="nucleotide sequence ID" value="NZ_CP046415.1"/>
</dbReference>
<dbReference type="InterPro" id="IPR029016">
    <property type="entry name" value="GAF-like_dom_sf"/>
</dbReference>
<protein>
    <submittedName>
        <fullName evidence="3">Diguanylate cyclase</fullName>
    </submittedName>
</protein>
<name>A0A6I6D9Y2_9GAMM</name>
<dbReference type="KEGG" id="ghl:GM160_05205"/>
<keyword evidence="4" id="KW-1185">Reference proteome</keyword>
<evidence type="ECO:0000256" key="1">
    <source>
        <dbReference type="ARBA" id="ARBA00001946"/>
    </source>
</evidence>
<comment type="cofactor">
    <cofactor evidence="1">
        <name>Mg(2+)</name>
        <dbReference type="ChEBI" id="CHEBI:18420"/>
    </cofactor>
</comment>
<dbReference type="Gene3D" id="3.30.450.40">
    <property type="match status" value="1"/>
</dbReference>
<dbReference type="AlphaFoldDB" id="A0A6I6D9Y2"/>
<dbReference type="Pfam" id="PF01590">
    <property type="entry name" value="GAF"/>
    <property type="match status" value="1"/>
</dbReference>
<dbReference type="SUPFAM" id="SSF55781">
    <property type="entry name" value="GAF domain-like"/>
    <property type="match status" value="1"/>
</dbReference>
<dbReference type="NCBIfam" id="TIGR00254">
    <property type="entry name" value="GGDEF"/>
    <property type="match status" value="1"/>
</dbReference>
<evidence type="ECO:0000313" key="3">
    <source>
        <dbReference type="EMBL" id="QGT78342.1"/>
    </source>
</evidence>
<evidence type="ECO:0000313" key="4">
    <source>
        <dbReference type="Proteomes" id="UP000427716"/>
    </source>
</evidence>
<dbReference type="Pfam" id="PF00990">
    <property type="entry name" value="GGDEF"/>
    <property type="match status" value="1"/>
</dbReference>
<dbReference type="InterPro" id="IPR029787">
    <property type="entry name" value="Nucleotide_cyclase"/>
</dbReference>
<evidence type="ECO:0000259" key="2">
    <source>
        <dbReference type="PROSITE" id="PS50887"/>
    </source>
</evidence>
<dbReference type="SMART" id="SM00065">
    <property type="entry name" value="GAF"/>
    <property type="match status" value="1"/>
</dbReference>
<gene>
    <name evidence="3" type="ORF">GM160_05205</name>
</gene>
<dbReference type="EMBL" id="CP046415">
    <property type="protein sequence ID" value="QGT78342.1"/>
    <property type="molecule type" value="Genomic_DNA"/>
</dbReference>
<dbReference type="InterPro" id="IPR003018">
    <property type="entry name" value="GAF"/>
</dbReference>
<dbReference type="FunFam" id="3.30.70.270:FF:000001">
    <property type="entry name" value="Diguanylate cyclase domain protein"/>
    <property type="match status" value="1"/>
</dbReference>
<dbReference type="SMART" id="SM00267">
    <property type="entry name" value="GGDEF"/>
    <property type="match status" value="1"/>
</dbReference>